<dbReference type="EMBL" id="JBHRXP010000003">
    <property type="protein sequence ID" value="MFC3580067.1"/>
    <property type="molecule type" value="Genomic_DNA"/>
</dbReference>
<organism evidence="1 2">
    <name type="scientific">Sphingomonas hylomeconis</name>
    <dbReference type="NCBI Taxonomy" id="1395958"/>
    <lineage>
        <taxon>Bacteria</taxon>
        <taxon>Pseudomonadati</taxon>
        <taxon>Pseudomonadota</taxon>
        <taxon>Alphaproteobacteria</taxon>
        <taxon>Sphingomonadales</taxon>
        <taxon>Sphingomonadaceae</taxon>
        <taxon>Sphingomonas</taxon>
    </lineage>
</organism>
<sequence>MAIWICSATPARQPLQRRIRAAARRVCNTPGVLPLAAKVSEVRCNRTAIARASVQFDRIAAARGAKAVEIAALALNAGR</sequence>
<dbReference type="RefSeq" id="WP_380816383.1">
    <property type="nucleotide sequence ID" value="NZ_JANQBK010000015.1"/>
</dbReference>
<dbReference type="NCBIfam" id="TIGR04433">
    <property type="entry name" value="UrcA_uranyl"/>
    <property type="match status" value="1"/>
</dbReference>
<comment type="caution">
    <text evidence="1">The sequence shown here is derived from an EMBL/GenBank/DDBJ whole genome shotgun (WGS) entry which is preliminary data.</text>
</comment>
<keyword evidence="2" id="KW-1185">Reference proteome</keyword>
<accession>A0ABV7SSZ6</accession>
<dbReference type="Proteomes" id="UP001595713">
    <property type="component" value="Unassembled WGS sequence"/>
</dbReference>
<proteinExistence type="predicted"/>
<evidence type="ECO:0000313" key="2">
    <source>
        <dbReference type="Proteomes" id="UP001595713"/>
    </source>
</evidence>
<reference evidence="2" key="1">
    <citation type="journal article" date="2019" name="Int. J. Syst. Evol. Microbiol.">
        <title>The Global Catalogue of Microorganisms (GCM) 10K type strain sequencing project: providing services to taxonomists for standard genome sequencing and annotation.</title>
        <authorList>
            <consortium name="The Broad Institute Genomics Platform"/>
            <consortium name="The Broad Institute Genome Sequencing Center for Infectious Disease"/>
            <person name="Wu L."/>
            <person name="Ma J."/>
        </authorList>
    </citation>
    <scope>NUCLEOTIDE SEQUENCE [LARGE SCALE GENOMIC DNA]</scope>
    <source>
        <strain evidence="2">KCTC 42739</strain>
    </source>
</reference>
<protein>
    <submittedName>
        <fullName evidence="1">UrcA family protein</fullName>
    </submittedName>
</protein>
<name>A0ABV7SSZ6_9SPHN</name>
<dbReference type="InterPro" id="IPR030972">
    <property type="entry name" value="UrcA_uranyl"/>
</dbReference>
<gene>
    <name evidence="1" type="ORF">ACFONA_07800</name>
</gene>
<evidence type="ECO:0000313" key="1">
    <source>
        <dbReference type="EMBL" id="MFC3580067.1"/>
    </source>
</evidence>